<dbReference type="SUPFAM" id="SSF57845">
    <property type="entry name" value="B-box zinc-binding domain"/>
    <property type="match status" value="1"/>
</dbReference>
<evidence type="ECO:0000313" key="9">
    <source>
        <dbReference type="Proteomes" id="UP000694844"/>
    </source>
</evidence>
<dbReference type="InterPro" id="IPR000315">
    <property type="entry name" value="Znf_B-box"/>
</dbReference>
<dbReference type="PANTHER" id="PTHR25462:SF296">
    <property type="entry name" value="MEIOTIC P26, ISOFORM F"/>
    <property type="match status" value="1"/>
</dbReference>
<keyword evidence="5" id="KW-0175">Coiled coil</keyword>
<keyword evidence="9" id="KW-1185">Reference proteome</keyword>
<evidence type="ECO:0000259" key="8">
    <source>
        <dbReference type="PROSITE" id="PS50119"/>
    </source>
</evidence>
<organism evidence="9 10">
    <name type="scientific">Crassostrea virginica</name>
    <name type="common">Eastern oyster</name>
    <dbReference type="NCBI Taxonomy" id="6565"/>
    <lineage>
        <taxon>Eukaryota</taxon>
        <taxon>Metazoa</taxon>
        <taxon>Spiralia</taxon>
        <taxon>Lophotrochozoa</taxon>
        <taxon>Mollusca</taxon>
        <taxon>Bivalvia</taxon>
        <taxon>Autobranchia</taxon>
        <taxon>Pteriomorphia</taxon>
        <taxon>Ostreida</taxon>
        <taxon>Ostreoidea</taxon>
        <taxon>Ostreidae</taxon>
        <taxon>Crassostrea</taxon>
    </lineage>
</organism>
<dbReference type="PROSITE" id="PS50089">
    <property type="entry name" value="ZF_RING_2"/>
    <property type="match status" value="1"/>
</dbReference>
<dbReference type="KEGG" id="cvn:111112581"/>
<protein>
    <submittedName>
        <fullName evidence="10">E3 ubiquitin-protein ligase TRIM56-like</fullName>
    </submittedName>
</protein>
<dbReference type="SMART" id="SM00184">
    <property type="entry name" value="RING"/>
    <property type="match status" value="1"/>
</dbReference>
<dbReference type="GO" id="GO:0008270">
    <property type="term" value="F:zinc ion binding"/>
    <property type="evidence" value="ECO:0007669"/>
    <property type="project" value="UniProtKB-KW"/>
</dbReference>
<evidence type="ECO:0000259" key="7">
    <source>
        <dbReference type="PROSITE" id="PS50089"/>
    </source>
</evidence>
<dbReference type="PROSITE" id="PS50119">
    <property type="entry name" value="ZF_BBOX"/>
    <property type="match status" value="1"/>
</dbReference>
<dbReference type="Gene3D" id="3.30.40.10">
    <property type="entry name" value="Zinc/RING finger domain, C3HC4 (zinc finger)"/>
    <property type="match status" value="1"/>
</dbReference>
<dbReference type="RefSeq" id="XP_022305825.1">
    <property type="nucleotide sequence ID" value="XM_022450117.1"/>
</dbReference>
<dbReference type="SUPFAM" id="SSF57850">
    <property type="entry name" value="RING/U-box"/>
    <property type="match status" value="1"/>
</dbReference>
<dbReference type="InterPro" id="IPR027370">
    <property type="entry name" value="Znf-RING_euk"/>
</dbReference>
<evidence type="ECO:0000256" key="1">
    <source>
        <dbReference type="ARBA" id="ARBA00022723"/>
    </source>
</evidence>
<evidence type="ECO:0000256" key="6">
    <source>
        <dbReference type="SAM" id="Phobius"/>
    </source>
</evidence>
<keyword evidence="3" id="KW-0862">Zinc</keyword>
<reference evidence="10" key="1">
    <citation type="submission" date="2025-08" db="UniProtKB">
        <authorList>
            <consortium name="RefSeq"/>
        </authorList>
    </citation>
    <scope>IDENTIFICATION</scope>
    <source>
        <tissue evidence="10">Whole sample</tissue>
    </source>
</reference>
<keyword evidence="6" id="KW-1133">Transmembrane helix</keyword>
<evidence type="ECO:0000256" key="3">
    <source>
        <dbReference type="ARBA" id="ARBA00022833"/>
    </source>
</evidence>
<keyword evidence="6" id="KW-0472">Membrane</keyword>
<dbReference type="Pfam" id="PF00643">
    <property type="entry name" value="zf-B_box"/>
    <property type="match status" value="1"/>
</dbReference>
<feature type="domain" description="B box-type" evidence="8">
    <location>
        <begin position="150"/>
        <end position="191"/>
    </location>
</feature>
<dbReference type="InterPro" id="IPR017907">
    <property type="entry name" value="Znf_RING_CS"/>
</dbReference>
<dbReference type="InterPro" id="IPR001841">
    <property type="entry name" value="Znf_RING"/>
</dbReference>
<dbReference type="SMART" id="SM00336">
    <property type="entry name" value="BBOX"/>
    <property type="match status" value="1"/>
</dbReference>
<feature type="transmembrane region" description="Helical" evidence="6">
    <location>
        <begin position="391"/>
        <end position="411"/>
    </location>
</feature>
<dbReference type="AlphaFoldDB" id="A0A8B8BR87"/>
<dbReference type="Proteomes" id="UP000694844">
    <property type="component" value="Chromosome 9"/>
</dbReference>
<evidence type="ECO:0000256" key="2">
    <source>
        <dbReference type="ARBA" id="ARBA00022771"/>
    </source>
</evidence>
<dbReference type="OrthoDB" id="264520at2759"/>
<dbReference type="PROSITE" id="PS00518">
    <property type="entry name" value="ZF_RING_1"/>
    <property type="match status" value="1"/>
</dbReference>
<keyword evidence="6" id="KW-0812">Transmembrane</keyword>
<name>A0A8B8BR87_CRAVI</name>
<keyword evidence="2 4" id="KW-0863">Zinc-finger</keyword>
<dbReference type="InterPro" id="IPR047153">
    <property type="entry name" value="TRIM45/56/19-like"/>
</dbReference>
<proteinExistence type="predicted"/>
<dbReference type="InterPro" id="IPR013083">
    <property type="entry name" value="Znf_RING/FYVE/PHD"/>
</dbReference>
<feature type="transmembrane region" description="Helical" evidence="6">
    <location>
        <begin position="423"/>
        <end position="441"/>
    </location>
</feature>
<dbReference type="Pfam" id="PF13445">
    <property type="entry name" value="zf-RING_UBOX"/>
    <property type="match status" value="1"/>
</dbReference>
<accession>A0A8B8BR87</accession>
<evidence type="ECO:0000313" key="10">
    <source>
        <dbReference type="RefSeq" id="XP_022305825.1"/>
    </source>
</evidence>
<evidence type="ECO:0000256" key="5">
    <source>
        <dbReference type="SAM" id="Coils"/>
    </source>
</evidence>
<dbReference type="PANTHER" id="PTHR25462">
    <property type="entry name" value="BONUS, ISOFORM C-RELATED"/>
    <property type="match status" value="1"/>
</dbReference>
<feature type="domain" description="RING-type" evidence="7">
    <location>
        <begin position="16"/>
        <end position="60"/>
    </location>
</feature>
<keyword evidence="1" id="KW-0479">Metal-binding</keyword>
<dbReference type="GeneID" id="111112581"/>
<evidence type="ECO:0000256" key="4">
    <source>
        <dbReference type="PROSITE-ProRule" id="PRU00024"/>
    </source>
</evidence>
<dbReference type="Gene3D" id="3.30.160.60">
    <property type="entry name" value="Classic Zinc Finger"/>
    <property type="match status" value="1"/>
</dbReference>
<gene>
    <name evidence="10" type="primary">LOC111112581</name>
</gene>
<sequence length="445" mass="51511">MEDDKIERLRERILQCPICMDEYKDPRILPCHHTVCLNCLLDYVRHSSSSGRLFRCPQCRSDICVPRGGVKDFPPNFYVNCIQDELGSRPYFGVCDICERDWLISQYRCVDCDLDICRFCIHEHRLFKHDAGRDVTIMRIETGNIASYMASEKGCEIHSGETLQMFCCTCESAVCVTCVCETHKKHETMPLVKRLMASQKDLQFNLDDLKAEVKSTNDSLTELRSLRNKVQESCEGTTTSIRLRARELAMEMDKVAEENIERIRTTTTKVLQEVDSYLRELELLHDQARKGCGFLEDLQEDDVSLELFASFNKYKKGLEVIRKSVVNRTIFTQTPQFEAGKLKKIFGFHFFRFGDVRFHKQKLVFMEQGHVTRSSRSGSSEPPNICSMLKLVSYFFFSLLIISGLLILTNNLRTSDHVCMEDVVGWLFFVHLTITSAFAFYKSRR</sequence>
<feature type="coiled-coil region" evidence="5">
    <location>
        <begin position="192"/>
        <end position="226"/>
    </location>
</feature>